<protein>
    <submittedName>
        <fullName evidence="2">DnaJ subfamily B member 5</fullName>
    </submittedName>
</protein>
<organism evidence="2">
    <name type="scientific">Arundo donax</name>
    <name type="common">Giant reed</name>
    <name type="synonym">Donax arundinaceus</name>
    <dbReference type="NCBI Taxonomy" id="35708"/>
    <lineage>
        <taxon>Eukaryota</taxon>
        <taxon>Viridiplantae</taxon>
        <taxon>Streptophyta</taxon>
        <taxon>Embryophyta</taxon>
        <taxon>Tracheophyta</taxon>
        <taxon>Spermatophyta</taxon>
        <taxon>Magnoliopsida</taxon>
        <taxon>Liliopsida</taxon>
        <taxon>Poales</taxon>
        <taxon>Poaceae</taxon>
        <taxon>PACMAD clade</taxon>
        <taxon>Arundinoideae</taxon>
        <taxon>Arundineae</taxon>
        <taxon>Arundo</taxon>
    </lineage>
</organism>
<dbReference type="EMBL" id="GBRH01221527">
    <property type="protein sequence ID" value="JAD76368.1"/>
    <property type="molecule type" value="Transcribed_RNA"/>
</dbReference>
<feature type="region of interest" description="Disordered" evidence="1">
    <location>
        <begin position="1"/>
        <end position="55"/>
    </location>
</feature>
<reference evidence="2" key="2">
    <citation type="journal article" date="2015" name="Data Brief">
        <title>Shoot transcriptome of the giant reed, Arundo donax.</title>
        <authorList>
            <person name="Barrero R.A."/>
            <person name="Guerrero F.D."/>
            <person name="Moolhuijzen P."/>
            <person name="Goolsby J.A."/>
            <person name="Tidwell J."/>
            <person name="Bellgard S.E."/>
            <person name="Bellgard M.I."/>
        </authorList>
    </citation>
    <scope>NUCLEOTIDE SEQUENCE</scope>
    <source>
        <tissue evidence="2">Shoot tissue taken approximately 20 cm above the soil surface</tissue>
    </source>
</reference>
<name>A0A0A9CPK0_ARUDO</name>
<evidence type="ECO:0000313" key="2">
    <source>
        <dbReference type="EMBL" id="JAD76368.1"/>
    </source>
</evidence>
<accession>A0A0A9CPK0</accession>
<evidence type="ECO:0000256" key="1">
    <source>
        <dbReference type="SAM" id="MobiDB-lite"/>
    </source>
</evidence>
<dbReference type="AlphaFoldDB" id="A0A0A9CPK0"/>
<proteinExistence type="predicted"/>
<sequence>MPPPMPPKGLDEPKNSAKMSSALRGLNRNIVGPSPPVEKNVAPPGPAPPAPGGGTWPLSPSSPYWSYTARFCGSLSTSYASEICLNLFSASFLLLGFLSGCHFMASLR</sequence>
<reference evidence="2" key="1">
    <citation type="submission" date="2014-09" db="EMBL/GenBank/DDBJ databases">
        <authorList>
            <person name="Magalhaes I.L.F."/>
            <person name="Oliveira U."/>
            <person name="Santos F.R."/>
            <person name="Vidigal T.H.D.A."/>
            <person name="Brescovit A.D."/>
            <person name="Santos A.J."/>
        </authorList>
    </citation>
    <scope>NUCLEOTIDE SEQUENCE</scope>
    <source>
        <tissue evidence="2">Shoot tissue taken approximately 20 cm above the soil surface</tissue>
    </source>
</reference>